<evidence type="ECO:0000313" key="3">
    <source>
        <dbReference type="EMBL" id="CDM36294.1"/>
    </source>
</evidence>
<feature type="signal peptide" evidence="2">
    <location>
        <begin position="1"/>
        <end position="27"/>
    </location>
</feature>
<dbReference type="AlphaFoldDB" id="W6QQF6"/>
<evidence type="ECO:0000313" key="4">
    <source>
        <dbReference type="Proteomes" id="UP000030686"/>
    </source>
</evidence>
<feature type="compositionally biased region" description="Polar residues" evidence="1">
    <location>
        <begin position="49"/>
        <end position="60"/>
    </location>
</feature>
<feature type="chain" id="PRO_5004879786" description="Secreted protein" evidence="2">
    <location>
        <begin position="28"/>
        <end position="67"/>
    </location>
</feature>
<dbReference type="EMBL" id="HG792019">
    <property type="protein sequence ID" value="CDM36294.1"/>
    <property type="molecule type" value="Genomic_DNA"/>
</dbReference>
<keyword evidence="4" id="KW-1185">Reference proteome</keyword>
<evidence type="ECO:0000256" key="2">
    <source>
        <dbReference type="SAM" id="SignalP"/>
    </source>
</evidence>
<sequence length="67" mass="7283">MRFFQPHRLVSLRTCLSLAWLIARSAAMNSPPARWSGSPAVGSPAVGSTAANRAIQTPNRPSKEDHR</sequence>
<evidence type="ECO:0008006" key="5">
    <source>
        <dbReference type="Google" id="ProtNLM"/>
    </source>
</evidence>
<gene>
    <name evidence="3" type="ORF">PROQFM164_S05g000127</name>
</gene>
<proteinExistence type="predicted"/>
<name>W6QQF6_PENRF</name>
<evidence type="ECO:0000256" key="1">
    <source>
        <dbReference type="SAM" id="MobiDB-lite"/>
    </source>
</evidence>
<feature type="region of interest" description="Disordered" evidence="1">
    <location>
        <begin position="30"/>
        <end position="67"/>
    </location>
</feature>
<reference evidence="3" key="1">
    <citation type="journal article" date="2014" name="Nat. Commun.">
        <title>Multiple recent horizontal transfers of a large genomic region in cheese making fungi.</title>
        <authorList>
            <person name="Cheeseman K."/>
            <person name="Ropars J."/>
            <person name="Renault P."/>
            <person name="Dupont J."/>
            <person name="Gouzy J."/>
            <person name="Branca A."/>
            <person name="Abraham A.L."/>
            <person name="Ceppi M."/>
            <person name="Conseiller E."/>
            <person name="Debuchy R."/>
            <person name="Malagnac F."/>
            <person name="Goarin A."/>
            <person name="Silar P."/>
            <person name="Lacoste S."/>
            <person name="Sallet E."/>
            <person name="Bensimon A."/>
            <person name="Giraud T."/>
            <person name="Brygoo Y."/>
        </authorList>
    </citation>
    <scope>NUCLEOTIDE SEQUENCE [LARGE SCALE GENOMIC DNA]</scope>
    <source>
        <strain evidence="3">FM164</strain>
    </source>
</reference>
<organism evidence="3 4">
    <name type="scientific">Penicillium roqueforti (strain FM164)</name>
    <dbReference type="NCBI Taxonomy" id="1365484"/>
    <lineage>
        <taxon>Eukaryota</taxon>
        <taxon>Fungi</taxon>
        <taxon>Dikarya</taxon>
        <taxon>Ascomycota</taxon>
        <taxon>Pezizomycotina</taxon>
        <taxon>Eurotiomycetes</taxon>
        <taxon>Eurotiomycetidae</taxon>
        <taxon>Eurotiales</taxon>
        <taxon>Aspergillaceae</taxon>
        <taxon>Penicillium</taxon>
    </lineage>
</organism>
<dbReference type="Proteomes" id="UP000030686">
    <property type="component" value="Unassembled WGS sequence"/>
</dbReference>
<accession>W6QQF6</accession>
<keyword evidence="2" id="KW-0732">Signal</keyword>
<protein>
    <recommendedName>
        <fullName evidence="5">Secreted protein</fullName>
    </recommendedName>
</protein>